<dbReference type="AlphaFoldDB" id="A0A0C2NJ58"/>
<evidence type="ECO:0000256" key="8">
    <source>
        <dbReference type="ARBA" id="ARBA00048113"/>
    </source>
</evidence>
<comment type="similarity">
    <text evidence="1 10">Belongs to the thymidine kinase family.</text>
</comment>
<comment type="caution">
    <text evidence="11">The sequence shown here is derived from an EMBL/GenBank/DDBJ whole genome shotgun (WGS) entry which is preliminary data.</text>
</comment>
<evidence type="ECO:0000256" key="7">
    <source>
        <dbReference type="ARBA" id="ARBA00046642"/>
    </source>
</evidence>
<keyword evidence="3 9" id="KW-0808">Transferase</keyword>
<name>A0A0C2NJ58_THEKT</name>
<gene>
    <name evidence="11" type="ORF">RF11_00036</name>
</gene>
<dbReference type="OrthoDB" id="439028at2759"/>
<keyword evidence="4 9" id="KW-0547">Nucleotide-binding</keyword>
<evidence type="ECO:0000256" key="10">
    <source>
        <dbReference type="RuleBase" id="RU004165"/>
    </source>
</evidence>
<dbReference type="GO" id="GO:0071897">
    <property type="term" value="P:DNA biosynthetic process"/>
    <property type="evidence" value="ECO:0007669"/>
    <property type="project" value="UniProtKB-KW"/>
</dbReference>
<keyword evidence="5 9" id="KW-0418">Kinase</keyword>
<organism evidence="11 12">
    <name type="scientific">Thelohanellus kitauei</name>
    <name type="common">Myxosporean</name>
    <dbReference type="NCBI Taxonomy" id="669202"/>
    <lineage>
        <taxon>Eukaryota</taxon>
        <taxon>Metazoa</taxon>
        <taxon>Cnidaria</taxon>
        <taxon>Myxozoa</taxon>
        <taxon>Myxosporea</taxon>
        <taxon>Bivalvulida</taxon>
        <taxon>Platysporina</taxon>
        <taxon>Myxobolidae</taxon>
        <taxon>Thelohanellus</taxon>
    </lineage>
</organism>
<evidence type="ECO:0000256" key="9">
    <source>
        <dbReference type="RuleBase" id="RU000544"/>
    </source>
</evidence>
<dbReference type="PANTHER" id="PTHR11441">
    <property type="entry name" value="THYMIDINE KINASE"/>
    <property type="match status" value="1"/>
</dbReference>
<keyword evidence="2 9" id="KW-0237">DNA synthesis</keyword>
<keyword evidence="12" id="KW-1185">Reference proteome</keyword>
<dbReference type="GO" id="GO:0046104">
    <property type="term" value="P:thymidine metabolic process"/>
    <property type="evidence" value="ECO:0007669"/>
    <property type="project" value="TreeGrafter"/>
</dbReference>
<dbReference type="InterPro" id="IPR001267">
    <property type="entry name" value="Thymidine_kinase"/>
</dbReference>
<dbReference type="GO" id="GO:0005524">
    <property type="term" value="F:ATP binding"/>
    <property type="evidence" value="ECO:0007669"/>
    <property type="project" value="UniProtKB-KW"/>
</dbReference>
<dbReference type="Pfam" id="PF00265">
    <property type="entry name" value="TK"/>
    <property type="match status" value="1"/>
</dbReference>
<dbReference type="EC" id="2.7.1.21" evidence="9"/>
<dbReference type="Proteomes" id="UP000031668">
    <property type="component" value="Unassembled WGS sequence"/>
</dbReference>
<evidence type="ECO:0000313" key="11">
    <source>
        <dbReference type="EMBL" id="KII74052.1"/>
    </source>
</evidence>
<comment type="subunit">
    <text evidence="7">Homotetramer. Tetramerization from dimerization is induced by ATP and increases catalytic efficiency due to a high affinity for thymidine. Tetramerization is inhibited by phosphorylation at Ser-13. Interacts (via the KEN box) with FZR1.</text>
</comment>
<evidence type="ECO:0000256" key="3">
    <source>
        <dbReference type="ARBA" id="ARBA00022679"/>
    </source>
</evidence>
<dbReference type="InterPro" id="IPR027417">
    <property type="entry name" value="P-loop_NTPase"/>
</dbReference>
<evidence type="ECO:0000256" key="6">
    <source>
        <dbReference type="ARBA" id="ARBA00022840"/>
    </source>
</evidence>
<evidence type="ECO:0000313" key="12">
    <source>
        <dbReference type="Proteomes" id="UP000031668"/>
    </source>
</evidence>
<dbReference type="PANTHER" id="PTHR11441:SF0">
    <property type="entry name" value="THYMIDINE KINASE, CYTOSOLIC"/>
    <property type="match status" value="1"/>
</dbReference>
<reference evidence="11 12" key="1">
    <citation type="journal article" date="2014" name="Genome Biol. Evol.">
        <title>The genome of the myxosporean Thelohanellus kitauei shows adaptations to nutrient acquisition within its fish host.</title>
        <authorList>
            <person name="Yang Y."/>
            <person name="Xiong J."/>
            <person name="Zhou Z."/>
            <person name="Huo F."/>
            <person name="Miao W."/>
            <person name="Ran C."/>
            <person name="Liu Y."/>
            <person name="Zhang J."/>
            <person name="Feng J."/>
            <person name="Wang M."/>
            <person name="Wang M."/>
            <person name="Wang L."/>
            <person name="Yao B."/>
        </authorList>
    </citation>
    <scope>NUCLEOTIDE SEQUENCE [LARGE SCALE GENOMIC DNA]</scope>
    <source>
        <strain evidence="11">Wuqing</strain>
    </source>
</reference>
<keyword evidence="6 9" id="KW-0067">ATP-binding</keyword>
<accession>A0A0C2NJ58</accession>
<proteinExistence type="inferred from homology"/>
<dbReference type="EMBL" id="JWZT01000567">
    <property type="protein sequence ID" value="KII74052.1"/>
    <property type="molecule type" value="Genomic_DNA"/>
</dbReference>
<sequence>MDKLEQYDAIGIDEAHFISDIVESCEKLANMGKIIILAGLDGTFQRKGFGNFLDIIPLAEKVEKLNAVCIRCTKDAAFTTRLTDSQQPVVESATISQLASNKLSI</sequence>
<evidence type="ECO:0000256" key="2">
    <source>
        <dbReference type="ARBA" id="ARBA00022634"/>
    </source>
</evidence>
<dbReference type="SUPFAM" id="SSF52540">
    <property type="entry name" value="P-loop containing nucleoside triphosphate hydrolases"/>
    <property type="match status" value="1"/>
</dbReference>
<dbReference type="Gene3D" id="3.40.50.300">
    <property type="entry name" value="P-loop containing nucleotide triphosphate hydrolases"/>
    <property type="match status" value="1"/>
</dbReference>
<evidence type="ECO:0000256" key="5">
    <source>
        <dbReference type="ARBA" id="ARBA00022777"/>
    </source>
</evidence>
<dbReference type="GO" id="GO:0004797">
    <property type="term" value="F:thymidine kinase activity"/>
    <property type="evidence" value="ECO:0007669"/>
    <property type="project" value="UniProtKB-EC"/>
</dbReference>
<protein>
    <recommendedName>
        <fullName evidence="9">Thymidine kinase</fullName>
        <ecNumber evidence="9">2.7.1.21</ecNumber>
    </recommendedName>
</protein>
<comment type="catalytic activity">
    <reaction evidence="8">
        <text>thymidine + ATP = dTMP + ADP + H(+)</text>
        <dbReference type="Rhea" id="RHEA:19129"/>
        <dbReference type="ChEBI" id="CHEBI:15378"/>
        <dbReference type="ChEBI" id="CHEBI:17748"/>
        <dbReference type="ChEBI" id="CHEBI:30616"/>
        <dbReference type="ChEBI" id="CHEBI:63528"/>
        <dbReference type="ChEBI" id="CHEBI:456216"/>
        <dbReference type="EC" id="2.7.1.21"/>
    </reaction>
    <physiologicalReaction direction="left-to-right" evidence="8">
        <dbReference type="Rhea" id="RHEA:19130"/>
    </physiologicalReaction>
</comment>
<evidence type="ECO:0000256" key="4">
    <source>
        <dbReference type="ARBA" id="ARBA00022741"/>
    </source>
</evidence>
<evidence type="ECO:0000256" key="1">
    <source>
        <dbReference type="ARBA" id="ARBA00007587"/>
    </source>
</evidence>